<dbReference type="GO" id="GO:0005524">
    <property type="term" value="F:ATP binding"/>
    <property type="evidence" value="ECO:0007669"/>
    <property type="project" value="UniProtKB-KW"/>
</dbReference>
<dbReference type="Gene3D" id="3.80.10.10">
    <property type="entry name" value="Ribonuclease Inhibitor"/>
    <property type="match status" value="2"/>
</dbReference>
<evidence type="ECO:0000256" key="1">
    <source>
        <dbReference type="ARBA" id="ARBA00002074"/>
    </source>
</evidence>
<evidence type="ECO:0000256" key="8">
    <source>
        <dbReference type="ARBA" id="ARBA00022741"/>
    </source>
</evidence>
<accession>A0A1S3YG54</accession>
<dbReference type="SUPFAM" id="SSF52540">
    <property type="entry name" value="P-loop containing nucleoside triphosphate hydrolases"/>
    <property type="match status" value="1"/>
</dbReference>
<dbReference type="KEGG" id="nta:107775907"/>
<dbReference type="PANTHER" id="PTHR23155:SF1152">
    <property type="entry name" value="AAA+ ATPASE DOMAIN-CONTAINING PROTEIN"/>
    <property type="match status" value="1"/>
</dbReference>
<dbReference type="RefSeq" id="XP_016451194.1">
    <property type="nucleotide sequence ID" value="XM_016595708.1"/>
</dbReference>
<keyword evidence="7" id="KW-0677">Repeat</keyword>
<keyword evidence="8" id="KW-0547">Nucleotide-binding</keyword>
<dbReference type="Pfam" id="PF23559">
    <property type="entry name" value="WHD_DRP"/>
    <property type="match status" value="1"/>
</dbReference>
<evidence type="ECO:0000256" key="5">
    <source>
        <dbReference type="ARBA" id="ARBA00022614"/>
    </source>
</evidence>
<reference evidence="11" key="1">
    <citation type="journal article" date="2014" name="Nat. Commun.">
        <title>The tobacco genome sequence and its comparison with those of tomato and potato.</title>
        <authorList>
            <person name="Sierro N."/>
            <person name="Battey J.N."/>
            <person name="Ouadi S."/>
            <person name="Bakaher N."/>
            <person name="Bovet L."/>
            <person name="Willig A."/>
            <person name="Goepfert S."/>
            <person name="Peitsch M.C."/>
            <person name="Ivanov N.V."/>
        </authorList>
    </citation>
    <scope>NUCLEOTIDE SEQUENCE [LARGE SCALE GENOMIC DNA]</scope>
</reference>
<dbReference type="InterPro" id="IPR058922">
    <property type="entry name" value="WHD_DRP"/>
</dbReference>
<dbReference type="InterPro" id="IPR002182">
    <property type="entry name" value="NB-ARC"/>
</dbReference>
<dbReference type="GeneID" id="107775907"/>
<dbReference type="GO" id="GO:0043531">
    <property type="term" value="F:ADP binding"/>
    <property type="evidence" value="ECO:0007669"/>
    <property type="project" value="InterPro"/>
</dbReference>
<comment type="function">
    <text evidence="1">Confers resistance to late blight (Phytophthora infestans) races carrying the avirulence gene Avr1. Resistance proteins guard the plant against pathogens that contain an appropriate avirulence protein via an indirect interaction with this avirulence protein. That triggers a defense system including the hypersensitive response, which restricts the pathogen growth.</text>
</comment>
<dbReference type="Gene3D" id="3.40.50.300">
    <property type="entry name" value="P-loop containing nucleotide triphosphate hydrolases"/>
    <property type="match status" value="1"/>
</dbReference>
<dbReference type="Gene3D" id="1.10.10.10">
    <property type="entry name" value="Winged helix-like DNA-binding domain superfamily/Winged helix DNA-binding domain"/>
    <property type="match status" value="1"/>
</dbReference>
<keyword evidence="10" id="KW-0067">ATP-binding</keyword>
<dbReference type="FunFam" id="3.40.50.300:FF:001091">
    <property type="entry name" value="Probable disease resistance protein At1g61300"/>
    <property type="match status" value="1"/>
</dbReference>
<protein>
    <submittedName>
        <fullName evidence="12">Late blight resistance protein homolog R1B-16</fullName>
    </submittedName>
</protein>
<dbReference type="InterPro" id="IPR027417">
    <property type="entry name" value="P-loop_NTPase"/>
</dbReference>
<comment type="subcellular location">
    <subcellularLocation>
        <location evidence="2">Cytoplasm</location>
    </subcellularLocation>
</comment>
<keyword evidence="5" id="KW-0433">Leucine-rich repeat</keyword>
<evidence type="ECO:0000313" key="11">
    <source>
        <dbReference type="Proteomes" id="UP000790787"/>
    </source>
</evidence>
<evidence type="ECO:0000256" key="6">
    <source>
        <dbReference type="ARBA" id="ARBA00022667"/>
    </source>
</evidence>
<dbReference type="Gene3D" id="1.20.5.4130">
    <property type="match status" value="1"/>
</dbReference>
<dbReference type="PANTHER" id="PTHR23155">
    <property type="entry name" value="DISEASE RESISTANCE PROTEIN RP"/>
    <property type="match status" value="1"/>
</dbReference>
<dbReference type="OrthoDB" id="1246308at2759"/>
<gene>
    <name evidence="12" type="primary">LOC107775907</name>
</gene>
<evidence type="ECO:0000256" key="2">
    <source>
        <dbReference type="ARBA" id="ARBA00004496"/>
    </source>
</evidence>
<comment type="similarity">
    <text evidence="3">Belongs to the disease resistance NB-LRR family.</text>
</comment>
<dbReference type="InterPro" id="IPR055414">
    <property type="entry name" value="LRR_R13L4/SHOC2-like"/>
</dbReference>
<dbReference type="PRINTS" id="PR00364">
    <property type="entry name" value="DISEASERSIST"/>
</dbReference>
<dbReference type="OMA" id="YIATERW"/>
<dbReference type="AlphaFoldDB" id="A0A1S3YG54"/>
<reference evidence="12" key="2">
    <citation type="submission" date="2025-08" db="UniProtKB">
        <authorList>
            <consortium name="RefSeq"/>
        </authorList>
    </citation>
    <scope>IDENTIFICATION</scope>
</reference>
<evidence type="ECO:0000256" key="7">
    <source>
        <dbReference type="ARBA" id="ARBA00022737"/>
    </source>
</evidence>
<dbReference type="FunFam" id="1.10.10.10:FF:000322">
    <property type="entry name" value="Probable disease resistance protein At1g63360"/>
    <property type="match status" value="1"/>
</dbReference>
<dbReference type="Pfam" id="PF00931">
    <property type="entry name" value="NB-ARC"/>
    <property type="match status" value="1"/>
</dbReference>
<dbReference type="InterPro" id="IPR044974">
    <property type="entry name" value="Disease_R_plants"/>
</dbReference>
<dbReference type="Proteomes" id="UP000790787">
    <property type="component" value="Chromosome 21"/>
</dbReference>
<dbReference type="PaxDb" id="4097-A0A1S3YG54"/>
<dbReference type="InterPro" id="IPR036388">
    <property type="entry name" value="WH-like_DNA-bd_sf"/>
</dbReference>
<keyword evidence="6" id="KW-0381">Hypersensitive response</keyword>
<name>A0A1S3YG54_TOBAC</name>
<organism evidence="11 12">
    <name type="scientific">Nicotiana tabacum</name>
    <name type="common">Common tobacco</name>
    <dbReference type="NCBI Taxonomy" id="4097"/>
    <lineage>
        <taxon>Eukaryota</taxon>
        <taxon>Viridiplantae</taxon>
        <taxon>Streptophyta</taxon>
        <taxon>Embryophyta</taxon>
        <taxon>Tracheophyta</taxon>
        <taxon>Spermatophyta</taxon>
        <taxon>Magnoliopsida</taxon>
        <taxon>eudicotyledons</taxon>
        <taxon>Gunneridae</taxon>
        <taxon>Pentapetalae</taxon>
        <taxon>asterids</taxon>
        <taxon>lamiids</taxon>
        <taxon>Solanales</taxon>
        <taxon>Solanaceae</taxon>
        <taxon>Nicotianoideae</taxon>
        <taxon>Nicotianeae</taxon>
        <taxon>Nicotiana</taxon>
    </lineage>
</organism>
<dbReference type="GO" id="GO:0051607">
    <property type="term" value="P:defense response to virus"/>
    <property type="evidence" value="ECO:0007669"/>
    <property type="project" value="UniProtKB-ARBA"/>
</dbReference>
<keyword evidence="9" id="KW-0611">Plant defense</keyword>
<evidence type="ECO:0000256" key="10">
    <source>
        <dbReference type="ARBA" id="ARBA00022840"/>
    </source>
</evidence>
<evidence type="ECO:0000256" key="4">
    <source>
        <dbReference type="ARBA" id="ARBA00022490"/>
    </source>
</evidence>
<dbReference type="Pfam" id="PF23598">
    <property type="entry name" value="LRR_14"/>
    <property type="match status" value="1"/>
</dbReference>
<evidence type="ECO:0000313" key="12">
    <source>
        <dbReference type="RefSeq" id="XP_016451194.1"/>
    </source>
</evidence>
<dbReference type="GO" id="GO:0005737">
    <property type="term" value="C:cytoplasm"/>
    <property type="evidence" value="ECO:0007669"/>
    <property type="project" value="UniProtKB-SubCell"/>
</dbReference>
<evidence type="ECO:0000256" key="9">
    <source>
        <dbReference type="ARBA" id="ARBA00022821"/>
    </source>
</evidence>
<dbReference type="InterPro" id="IPR032675">
    <property type="entry name" value="LRR_dom_sf"/>
</dbReference>
<dbReference type="Gene3D" id="1.10.8.430">
    <property type="entry name" value="Helical domain of apoptotic protease-activating factors"/>
    <property type="match status" value="1"/>
</dbReference>
<dbReference type="SUPFAM" id="SSF52058">
    <property type="entry name" value="L domain-like"/>
    <property type="match status" value="1"/>
</dbReference>
<proteinExistence type="inferred from homology"/>
<keyword evidence="11" id="KW-1185">Reference proteome</keyword>
<keyword evidence="4" id="KW-0963">Cytoplasm</keyword>
<sequence>MAYTAITSLMSTIQQSMQVTGLNLQSFYEKLESLIAITEKPCNKIGNLGALTRLEAEVIELACSTEDMVDSESRNVMVDLKSRNVINIISRTVTFGKLRSLLNQAIRDIDSTTKKWIGTQTSLDLKAQNTILASTSERALEPENMMVGHENEFEMMQVQLARGASELEVVSIVGMGGIGKTTLANKIFSDPLIMYHFDIRAKVTISQEYCARNGLLGLLSSITGKTDKPYEQQDDGQLKDRLQKLLKGRRYLIVIDDIWNEAAWDDIKLCFPDCNNRSRILLTTRNVKVAEYASSGKPPYQMRLLNCNESWDLLHKRVFLNECFPPEFEQLGKQIALNCRGLPLAIIVIAGLLSKIGKALDEWQMVVENVSSLVSTDVDVQCMRVLALSYHHLPHRLKSCFLYFAIFPEDEQIFVDKLVELWAVEGFFKVEDMKNIEKVGGEFLKELIDRSLISIQNLSFDGKIESCGMHDLIRELCLREAHNMNFVNVIGEENDRNPCAQLMHFSRSRSRISIQLNNPDDSIEAKLAIYPEKDARSIICFRGHWFVQKSLRFKLVRVLDLALVRCSTFPRGILDLIHLRYLALTLYPHLESGKEIPSTTVIPPLISSLCYLQTFKLYLPFSKDLVFPFILPSEILAIPQLRHLFLDWNYLQSYKPTKKSLVLKNLQCLSGWNPWYCTGSVFRLFPNLKKLQIRGIPKDFINHYALFDFCNLDQLEELEFCVTYPRFGCFLDRTTHQEGRLRLHTPPLFNTEDAFAPFRLPHPNDFPQNLKNLAFSGTFFRWKDLSIFGKLPKLESLKLGYDAFLDKEWEVFDEVFPRLKFLLLEDLEIRHWRASCDNFPFLERLFLKGCWYLDSIPQNFADITTLALIDIRRCAKSVENSAKQIQQDMQDNYAISIEVHIH</sequence>
<evidence type="ECO:0000256" key="3">
    <source>
        <dbReference type="ARBA" id="ARBA00008894"/>
    </source>
</evidence>
<dbReference type="InterPro" id="IPR042197">
    <property type="entry name" value="Apaf_helical"/>
</dbReference>
<dbReference type="GO" id="GO:0009626">
    <property type="term" value="P:plant-type hypersensitive response"/>
    <property type="evidence" value="ECO:0007669"/>
    <property type="project" value="UniProtKB-KW"/>
</dbReference>